<dbReference type="NCBIfam" id="TIGR01087">
    <property type="entry name" value="murD"/>
    <property type="match status" value="1"/>
</dbReference>
<evidence type="ECO:0000256" key="8">
    <source>
        <dbReference type="RuleBase" id="RU003664"/>
    </source>
</evidence>
<evidence type="ECO:0000256" key="5">
    <source>
        <dbReference type="ARBA" id="ARBA00022741"/>
    </source>
</evidence>
<dbReference type="InterPro" id="IPR005762">
    <property type="entry name" value="MurD"/>
</dbReference>
<keyword evidence="3 7" id="KW-0963">Cytoplasm</keyword>
<name>A0A846MQ59_9BACT</name>
<dbReference type="GO" id="GO:0008360">
    <property type="term" value="P:regulation of cell shape"/>
    <property type="evidence" value="ECO:0007669"/>
    <property type="project" value="UniProtKB-KW"/>
</dbReference>
<dbReference type="GO" id="GO:0005524">
    <property type="term" value="F:ATP binding"/>
    <property type="evidence" value="ECO:0007669"/>
    <property type="project" value="UniProtKB-UniRule"/>
</dbReference>
<dbReference type="GO" id="GO:0005737">
    <property type="term" value="C:cytoplasm"/>
    <property type="evidence" value="ECO:0007669"/>
    <property type="project" value="UniProtKB-SubCell"/>
</dbReference>
<dbReference type="GO" id="GO:0071555">
    <property type="term" value="P:cell wall organization"/>
    <property type="evidence" value="ECO:0007669"/>
    <property type="project" value="UniProtKB-KW"/>
</dbReference>
<evidence type="ECO:0000256" key="3">
    <source>
        <dbReference type="ARBA" id="ARBA00022490"/>
    </source>
</evidence>
<comment type="pathway">
    <text evidence="2 7 8">Cell wall biogenesis; peptidoglycan biosynthesis.</text>
</comment>
<evidence type="ECO:0000313" key="11">
    <source>
        <dbReference type="EMBL" id="NIK73512.1"/>
    </source>
</evidence>
<dbReference type="Pfam" id="PF08245">
    <property type="entry name" value="Mur_ligase_M"/>
    <property type="match status" value="1"/>
</dbReference>
<dbReference type="SUPFAM" id="SSF53623">
    <property type="entry name" value="MurD-like peptide ligases, catalytic domain"/>
    <property type="match status" value="1"/>
</dbReference>
<dbReference type="PANTHER" id="PTHR43692:SF1">
    <property type="entry name" value="UDP-N-ACETYLMURAMOYLALANINE--D-GLUTAMATE LIGASE"/>
    <property type="match status" value="1"/>
</dbReference>
<dbReference type="HAMAP" id="MF_00639">
    <property type="entry name" value="MurD"/>
    <property type="match status" value="1"/>
</dbReference>
<comment type="function">
    <text evidence="7 8">Cell wall formation. Catalyzes the addition of glutamate to the nucleotide precursor UDP-N-acetylmuramoyl-L-alanine (UMA).</text>
</comment>
<dbReference type="InterPro" id="IPR036615">
    <property type="entry name" value="Mur_ligase_C_dom_sf"/>
</dbReference>
<dbReference type="EMBL" id="JAASRN010000001">
    <property type="protein sequence ID" value="NIK73512.1"/>
    <property type="molecule type" value="Genomic_DNA"/>
</dbReference>
<comment type="similarity">
    <text evidence="7">Belongs to the MurCDEF family.</text>
</comment>
<organism evidence="11 12">
    <name type="scientific">Thermonema lapsum</name>
    <dbReference type="NCBI Taxonomy" id="28195"/>
    <lineage>
        <taxon>Bacteria</taxon>
        <taxon>Pseudomonadati</taxon>
        <taxon>Bacteroidota</taxon>
        <taxon>Cytophagia</taxon>
        <taxon>Cytophagales</taxon>
        <taxon>Thermonemataceae</taxon>
        <taxon>Thermonema</taxon>
    </lineage>
</organism>
<keyword evidence="7 8" id="KW-0133">Cell shape</keyword>
<dbReference type="GO" id="GO:0009252">
    <property type="term" value="P:peptidoglycan biosynthetic process"/>
    <property type="evidence" value="ECO:0007669"/>
    <property type="project" value="UniProtKB-UniRule"/>
</dbReference>
<keyword evidence="12" id="KW-1185">Reference proteome</keyword>
<dbReference type="SUPFAM" id="SSF51984">
    <property type="entry name" value="MurCD N-terminal domain"/>
    <property type="match status" value="1"/>
</dbReference>
<dbReference type="InterPro" id="IPR004101">
    <property type="entry name" value="Mur_ligase_C"/>
</dbReference>
<dbReference type="AlphaFoldDB" id="A0A846MQ59"/>
<keyword evidence="7 8" id="KW-0961">Cell wall biogenesis/degradation</keyword>
<reference evidence="11 12" key="1">
    <citation type="submission" date="2020-03" db="EMBL/GenBank/DDBJ databases">
        <title>Genomic Encyclopedia of Type Strains, Phase IV (KMG-IV): sequencing the most valuable type-strain genomes for metagenomic binning, comparative biology and taxonomic classification.</title>
        <authorList>
            <person name="Goeker M."/>
        </authorList>
    </citation>
    <scope>NUCLEOTIDE SEQUENCE [LARGE SCALE GENOMIC DNA]</scope>
    <source>
        <strain evidence="11 12">DSM 5718</strain>
    </source>
</reference>
<evidence type="ECO:0000259" key="9">
    <source>
        <dbReference type="Pfam" id="PF02875"/>
    </source>
</evidence>
<evidence type="ECO:0000256" key="7">
    <source>
        <dbReference type="HAMAP-Rule" id="MF_00639"/>
    </source>
</evidence>
<keyword evidence="4 7" id="KW-0436">Ligase</keyword>
<comment type="catalytic activity">
    <reaction evidence="7 8">
        <text>UDP-N-acetyl-alpha-D-muramoyl-L-alanine + D-glutamate + ATP = UDP-N-acetyl-alpha-D-muramoyl-L-alanyl-D-glutamate + ADP + phosphate + H(+)</text>
        <dbReference type="Rhea" id="RHEA:16429"/>
        <dbReference type="ChEBI" id="CHEBI:15378"/>
        <dbReference type="ChEBI" id="CHEBI:29986"/>
        <dbReference type="ChEBI" id="CHEBI:30616"/>
        <dbReference type="ChEBI" id="CHEBI:43474"/>
        <dbReference type="ChEBI" id="CHEBI:83898"/>
        <dbReference type="ChEBI" id="CHEBI:83900"/>
        <dbReference type="ChEBI" id="CHEBI:456216"/>
        <dbReference type="EC" id="6.3.2.9"/>
    </reaction>
</comment>
<keyword evidence="6 7" id="KW-0067">ATP-binding</keyword>
<feature type="domain" description="Mur ligase central" evidence="10">
    <location>
        <begin position="108"/>
        <end position="291"/>
    </location>
</feature>
<evidence type="ECO:0000256" key="1">
    <source>
        <dbReference type="ARBA" id="ARBA00004496"/>
    </source>
</evidence>
<keyword evidence="5 7" id="KW-0547">Nucleotide-binding</keyword>
<dbReference type="RefSeq" id="WP_166918741.1">
    <property type="nucleotide sequence ID" value="NZ_JAASRN010000001.1"/>
</dbReference>
<comment type="caution">
    <text evidence="11">The sequence shown here is derived from an EMBL/GenBank/DDBJ whole genome shotgun (WGS) entry which is preliminary data.</text>
</comment>
<dbReference type="Gene3D" id="3.40.50.720">
    <property type="entry name" value="NAD(P)-binding Rossmann-like Domain"/>
    <property type="match status" value="1"/>
</dbReference>
<feature type="domain" description="Mur ligase C-terminal" evidence="9">
    <location>
        <begin position="313"/>
        <end position="427"/>
    </location>
</feature>
<keyword evidence="7 8" id="KW-0573">Peptidoglycan synthesis</keyword>
<dbReference type="GO" id="GO:0051301">
    <property type="term" value="P:cell division"/>
    <property type="evidence" value="ECO:0007669"/>
    <property type="project" value="UniProtKB-KW"/>
</dbReference>
<proteinExistence type="inferred from homology"/>
<dbReference type="Proteomes" id="UP000537126">
    <property type="component" value="Unassembled WGS sequence"/>
</dbReference>
<keyword evidence="7 8" id="KW-0132">Cell division</keyword>
<dbReference type="GO" id="GO:0008764">
    <property type="term" value="F:UDP-N-acetylmuramoylalanine-D-glutamate ligase activity"/>
    <property type="evidence" value="ECO:0007669"/>
    <property type="project" value="UniProtKB-UniRule"/>
</dbReference>
<evidence type="ECO:0000256" key="6">
    <source>
        <dbReference type="ARBA" id="ARBA00022840"/>
    </source>
</evidence>
<keyword evidence="7 8" id="KW-0131">Cell cycle</keyword>
<evidence type="ECO:0000259" key="10">
    <source>
        <dbReference type="Pfam" id="PF08245"/>
    </source>
</evidence>
<dbReference type="InterPro" id="IPR036565">
    <property type="entry name" value="Mur-like_cat_sf"/>
</dbReference>
<dbReference type="Gene3D" id="3.90.190.20">
    <property type="entry name" value="Mur ligase, C-terminal domain"/>
    <property type="match status" value="1"/>
</dbReference>
<sequence>MAKKIIVLGGGESGVGAALLAKHKGYEVFLSEVGQLKAEQKTLLAHFGIPYEEGGHNLEKIYTADEVIKSPGIPNELPVVQGIVARGIPLLSEIEFAARFTRGKLLAITGSNGKTTTTLLLHHLLTHAGFDVGLGGNVGDSFARRLVEEGDHDYWVLELSSFQLEHCYDFHPYVAILTGLSPDHLDRYGGSYEAYAEAKMRIFRNQTAADYLIFNYESKDLRFAMAKHRIEAVRIPVAYTKKENLPFGAWATAAGLTMELPDLPPALIEWNHLKLSGKHNLTNALAALAAAMLVGASPEKLKEGLASFGGVPHRMELIAEIQGVRFINDSKATNVESVFFALEAFPASPHIIWIAGGVDKGNDYSMLDELVCSRVKHLICLGIDNAKLRAHYESKVKCSEARSMEEAISLAASIAQPGDVVLLSPACASFDLFKNYEDRGEQFRRCVQLLKPLYSKA</sequence>
<dbReference type="UniPathway" id="UPA00219"/>
<protein>
    <recommendedName>
        <fullName evidence="7 8">UDP-N-acetylmuramoylalanine--D-glutamate ligase</fullName>
        <ecNumber evidence="7 8">6.3.2.9</ecNumber>
    </recommendedName>
    <alternativeName>
        <fullName evidence="7">D-glutamic acid-adding enzyme</fullName>
    </alternativeName>
    <alternativeName>
        <fullName evidence="7">UDP-N-acetylmuramoyl-L-alanyl-D-glutamate synthetase</fullName>
    </alternativeName>
</protein>
<dbReference type="Gene3D" id="3.40.1190.10">
    <property type="entry name" value="Mur-like, catalytic domain"/>
    <property type="match status" value="1"/>
</dbReference>
<dbReference type="EC" id="6.3.2.9" evidence="7 8"/>
<dbReference type="PANTHER" id="PTHR43692">
    <property type="entry name" value="UDP-N-ACETYLMURAMOYLALANINE--D-GLUTAMATE LIGASE"/>
    <property type="match status" value="1"/>
</dbReference>
<feature type="binding site" evidence="7">
    <location>
        <begin position="110"/>
        <end position="116"/>
    </location>
    <ligand>
        <name>ATP</name>
        <dbReference type="ChEBI" id="CHEBI:30616"/>
    </ligand>
</feature>
<evidence type="ECO:0000256" key="4">
    <source>
        <dbReference type="ARBA" id="ARBA00022598"/>
    </source>
</evidence>
<evidence type="ECO:0000256" key="2">
    <source>
        <dbReference type="ARBA" id="ARBA00004752"/>
    </source>
</evidence>
<accession>A0A846MQ59</accession>
<dbReference type="InterPro" id="IPR013221">
    <property type="entry name" value="Mur_ligase_cen"/>
</dbReference>
<comment type="subcellular location">
    <subcellularLocation>
        <location evidence="1 7 8">Cytoplasm</location>
    </subcellularLocation>
</comment>
<evidence type="ECO:0000313" key="12">
    <source>
        <dbReference type="Proteomes" id="UP000537126"/>
    </source>
</evidence>
<gene>
    <name evidence="7" type="primary">murD</name>
    <name evidence="11" type="ORF">FHS56_000998</name>
</gene>
<dbReference type="Pfam" id="PF21377">
    <property type="entry name" value="MurD_N"/>
    <property type="match status" value="1"/>
</dbReference>
<dbReference type="SUPFAM" id="SSF53244">
    <property type="entry name" value="MurD-like peptide ligases, peptide-binding domain"/>
    <property type="match status" value="1"/>
</dbReference>
<dbReference type="Pfam" id="PF02875">
    <property type="entry name" value="Mur_ligase_C"/>
    <property type="match status" value="1"/>
</dbReference>